<protein>
    <submittedName>
        <fullName evidence="2">SAM-dependent methyltransferase</fullName>
    </submittedName>
</protein>
<keyword evidence="3" id="KW-1185">Reference proteome</keyword>
<dbReference type="Gene3D" id="3.40.50.150">
    <property type="entry name" value="Vaccinia Virus protein VP39"/>
    <property type="match status" value="1"/>
</dbReference>
<dbReference type="SUPFAM" id="SSF53335">
    <property type="entry name" value="S-adenosyl-L-methionine-dependent methyltransferases"/>
    <property type="match status" value="1"/>
</dbReference>
<keyword evidence="2" id="KW-0489">Methyltransferase</keyword>
<dbReference type="Proteomes" id="UP000560000">
    <property type="component" value="Unassembled WGS sequence"/>
</dbReference>
<dbReference type="GO" id="GO:0008168">
    <property type="term" value="F:methyltransferase activity"/>
    <property type="evidence" value="ECO:0007669"/>
    <property type="project" value="UniProtKB-KW"/>
</dbReference>
<dbReference type="EMBL" id="JROI01000007">
    <property type="protein sequence ID" value="KGI78890.1"/>
    <property type="molecule type" value="Genomic_DNA"/>
</dbReference>
<comment type="caution">
    <text evidence="1">The sequence shown here is derived from an EMBL/GenBank/DDBJ whole genome shotgun (WGS) entry which is preliminary data.</text>
</comment>
<dbReference type="Proteomes" id="UP000029708">
    <property type="component" value="Unassembled WGS sequence"/>
</dbReference>
<dbReference type="STRING" id="1543381.LF63_0102915"/>
<evidence type="ECO:0000313" key="3">
    <source>
        <dbReference type="Proteomes" id="UP000029708"/>
    </source>
</evidence>
<sequence>MTIEQDSTAYMPGFRFYDDNLRLLHAALEQMIRRTRNLQHFSMLSLGVGHRVTVHGLIERLGDRLRDYLIVEGSESIIEMFRRETPVPPYVRLEQSYFETFETDRRFDVIEMGFVLEHVADPGLVLRRFSTMLAQQGRIMIAVPNAHSLHRKIGFQAGLMPDVHALSEADRALGHQHYFDPVSIQALIESCGLEVVGRAGLMLKPFTSDQLASLKLDDAIVQAMDEVGFELPDVCNGIFLEARACQ</sequence>
<dbReference type="EMBL" id="JACHET010000001">
    <property type="protein sequence ID" value="MBB6184303.1"/>
    <property type="molecule type" value="Genomic_DNA"/>
</dbReference>
<reference evidence="2 4" key="2">
    <citation type="submission" date="2020-08" db="EMBL/GenBank/DDBJ databases">
        <title>Genomic Encyclopedia of Type Strains, Phase IV (KMG-IV): sequencing the most valuable type-strain genomes for metagenomic binning, comparative biology and taxonomic classification.</title>
        <authorList>
            <person name="Goeker M."/>
        </authorList>
    </citation>
    <scope>NUCLEOTIDE SEQUENCE [LARGE SCALE GENOMIC DNA]</scope>
    <source>
        <strain evidence="2 4">DSM 107085</strain>
    </source>
</reference>
<dbReference type="RefSeq" id="WP_043099512.1">
    <property type="nucleotide sequence ID" value="NZ_JACHET010000001.1"/>
</dbReference>
<gene>
    <name evidence="2" type="ORF">HNQ86_001648</name>
    <name evidence="1" type="ORF">LF63_0102915</name>
</gene>
<dbReference type="Pfam" id="PF13489">
    <property type="entry name" value="Methyltransf_23"/>
    <property type="match status" value="1"/>
</dbReference>
<organism evidence="1 3">
    <name type="scientific">Oleiagrimonas soli</name>
    <dbReference type="NCBI Taxonomy" id="1543381"/>
    <lineage>
        <taxon>Bacteria</taxon>
        <taxon>Pseudomonadati</taxon>
        <taxon>Pseudomonadota</taxon>
        <taxon>Gammaproteobacteria</taxon>
        <taxon>Lysobacterales</taxon>
        <taxon>Rhodanobacteraceae</taxon>
        <taxon>Oleiagrimonas</taxon>
    </lineage>
</organism>
<dbReference type="GO" id="GO:0032259">
    <property type="term" value="P:methylation"/>
    <property type="evidence" value="ECO:0007669"/>
    <property type="project" value="UniProtKB-KW"/>
</dbReference>
<proteinExistence type="predicted"/>
<dbReference type="HOGENOM" id="CLU_100577_0_0_6"/>
<evidence type="ECO:0000313" key="4">
    <source>
        <dbReference type="Proteomes" id="UP000560000"/>
    </source>
</evidence>
<reference evidence="1 3" key="1">
    <citation type="submission" date="2014-09" db="EMBL/GenBank/DDBJ databases">
        <title>Xanthomonadaceae 3.5X direct submission.</title>
        <authorList>
            <person name="Fang T."/>
            <person name="Wang H."/>
        </authorList>
    </citation>
    <scope>NUCLEOTIDE SEQUENCE [LARGE SCALE GENOMIC DNA]</scope>
    <source>
        <strain evidence="1 3">3.5X</strain>
    </source>
</reference>
<dbReference type="AlphaFoldDB" id="A0A099D0S0"/>
<evidence type="ECO:0000313" key="2">
    <source>
        <dbReference type="EMBL" id="MBB6184303.1"/>
    </source>
</evidence>
<dbReference type="OrthoDB" id="8564939at2"/>
<accession>A0A099D0S0</accession>
<name>A0A099D0S0_9GAMM</name>
<keyword evidence="2" id="KW-0808">Transferase</keyword>
<evidence type="ECO:0000313" key="1">
    <source>
        <dbReference type="EMBL" id="KGI78890.1"/>
    </source>
</evidence>
<dbReference type="InterPro" id="IPR029063">
    <property type="entry name" value="SAM-dependent_MTases_sf"/>
</dbReference>